<name>A0A914QYY5_9BILA</name>
<feature type="region of interest" description="Disordered" evidence="2">
    <location>
        <begin position="236"/>
        <end position="263"/>
    </location>
</feature>
<sequence length="394" mass="44528">MYILEKYICWDFVRTDRVVRFDVSRSVDDPAEQIEETDEDIAISLQQINNDYNYDGEQIPLEEAQDAASNLSGTEVAEDQNTRPKRKAPKRRRSQTLNIEDLYFIGRSAECIFHASYLDVTSGTVMKNSTVVVPPFGTSKVLFSGIELEIEAEDEAKKYARGIGLMFGKAAGKFIAFTSPAGERQSGENDDRINFLENENRELRIEVNSLRNDLKVIRKMVEDFIAGRITSSHSESNSNEVEILVDRTTPPPPATSPTTQSTPSRVVQLAEILDGNPATGIEMQQTRKAIDKEITYQRRLLQKEITKPKFDAAAMSSSSRPIELIQSNGRWIPSNNESFEHIPGRSVAEWPLLVTNRETTDTMFAVKRNPTEERTSWKFFIVTKTGLYIPCGKE</sequence>
<evidence type="ECO:0000256" key="1">
    <source>
        <dbReference type="SAM" id="Coils"/>
    </source>
</evidence>
<evidence type="ECO:0000313" key="3">
    <source>
        <dbReference type="Proteomes" id="UP000887578"/>
    </source>
</evidence>
<protein>
    <submittedName>
        <fullName evidence="4">Uncharacterized protein</fullName>
    </submittedName>
</protein>
<reference evidence="4" key="1">
    <citation type="submission" date="2022-11" db="UniProtKB">
        <authorList>
            <consortium name="WormBaseParasite"/>
        </authorList>
    </citation>
    <scope>IDENTIFICATION</scope>
</reference>
<keyword evidence="1" id="KW-0175">Coiled coil</keyword>
<dbReference type="WBParaSite" id="PDA_v2.g9560.t1">
    <property type="protein sequence ID" value="PDA_v2.g9560.t1"/>
    <property type="gene ID" value="PDA_v2.g9560"/>
</dbReference>
<feature type="compositionally biased region" description="Basic residues" evidence="2">
    <location>
        <begin position="83"/>
        <end position="93"/>
    </location>
</feature>
<dbReference type="AlphaFoldDB" id="A0A914QYY5"/>
<accession>A0A914QYY5</accession>
<dbReference type="Proteomes" id="UP000887578">
    <property type="component" value="Unplaced"/>
</dbReference>
<feature type="coiled-coil region" evidence="1">
    <location>
        <begin position="193"/>
        <end position="220"/>
    </location>
</feature>
<organism evidence="3 4">
    <name type="scientific">Panagrolaimus davidi</name>
    <dbReference type="NCBI Taxonomy" id="227884"/>
    <lineage>
        <taxon>Eukaryota</taxon>
        <taxon>Metazoa</taxon>
        <taxon>Ecdysozoa</taxon>
        <taxon>Nematoda</taxon>
        <taxon>Chromadorea</taxon>
        <taxon>Rhabditida</taxon>
        <taxon>Tylenchina</taxon>
        <taxon>Panagrolaimomorpha</taxon>
        <taxon>Panagrolaimoidea</taxon>
        <taxon>Panagrolaimidae</taxon>
        <taxon>Panagrolaimus</taxon>
    </lineage>
</organism>
<keyword evidence="3" id="KW-1185">Reference proteome</keyword>
<evidence type="ECO:0000256" key="2">
    <source>
        <dbReference type="SAM" id="MobiDB-lite"/>
    </source>
</evidence>
<proteinExistence type="predicted"/>
<evidence type="ECO:0000313" key="4">
    <source>
        <dbReference type="WBParaSite" id="PDA_v2.g9560.t1"/>
    </source>
</evidence>
<feature type="region of interest" description="Disordered" evidence="2">
    <location>
        <begin position="66"/>
        <end position="93"/>
    </location>
</feature>